<evidence type="ECO:0000313" key="7">
    <source>
        <dbReference type="EMBL" id="MDH0126863.1"/>
    </source>
</evidence>
<feature type="transmembrane region" description="Helical" evidence="5">
    <location>
        <begin position="175"/>
        <end position="194"/>
    </location>
</feature>
<evidence type="ECO:0000259" key="6">
    <source>
        <dbReference type="PROSITE" id="PS50850"/>
    </source>
</evidence>
<dbReference type="InterPro" id="IPR036259">
    <property type="entry name" value="MFS_trans_sf"/>
</dbReference>
<sequence>MTLDEAIKKGPMRPTQIWICVICVLLAMIDGYEVVAMPFSMPAIAKAWDLPNSEVGYLLSAGIFGMALGAVFISPLADKIGRRRHIVLCLSAITLLMALSGLCRSLWQLVFVRAVAGLFIGAMISSLNIIVSEYASEKRRGLVMGLYGAGLPLGSALAGFAISPLLKAFGWQAPFFFGAGLSAILLLIVVFYLPESIEYLVQRRPKNAIDTYNRIAMRMGHAPVEVIPAASSSSETAETKQGLRGLLQAPLLLRSIFLWMGYALLISSFYFANTWTAKIISDATGDAYLGIRIAMLIQFGGVLGAVLFGVLTLWVHGRLATILLLVLGGIAFSLYAQFSGVLSFAMVLAFAIGVCANGAVAAFYAISPSIYPTVLRSTGVGLMIGFGRGIAILAPLLTGYMFTHYWTPVDAYRFFAIVMGLSAVATIGLHLTYRKAPTAAVHTQG</sequence>
<evidence type="ECO:0000256" key="5">
    <source>
        <dbReference type="SAM" id="Phobius"/>
    </source>
</evidence>
<feature type="transmembrane region" description="Helical" evidence="5">
    <location>
        <begin position="414"/>
        <end position="433"/>
    </location>
</feature>
<organism evidence="7 8">
    <name type="scientific">Brucella intermedia GD04153</name>
    <dbReference type="NCBI Taxonomy" id="2975438"/>
    <lineage>
        <taxon>Bacteria</taxon>
        <taxon>Pseudomonadati</taxon>
        <taxon>Pseudomonadota</taxon>
        <taxon>Alphaproteobacteria</taxon>
        <taxon>Hyphomicrobiales</taxon>
        <taxon>Brucellaceae</taxon>
        <taxon>Brucella/Ochrobactrum group</taxon>
        <taxon>Brucella</taxon>
    </lineage>
</organism>
<evidence type="ECO:0000313" key="8">
    <source>
        <dbReference type="Proteomes" id="UP001158087"/>
    </source>
</evidence>
<gene>
    <name evidence="7" type="ORF">N7376_23090</name>
</gene>
<dbReference type="PROSITE" id="PS50850">
    <property type="entry name" value="MFS"/>
    <property type="match status" value="1"/>
</dbReference>
<dbReference type="EMBL" id="JAODYY010000018">
    <property type="protein sequence ID" value="MDH0126863.1"/>
    <property type="molecule type" value="Genomic_DNA"/>
</dbReference>
<dbReference type="Gene3D" id="1.20.1250.20">
    <property type="entry name" value="MFS general substrate transporter like domains"/>
    <property type="match status" value="1"/>
</dbReference>
<comment type="caution">
    <text evidence="7">The sequence shown here is derived from an EMBL/GenBank/DDBJ whole genome shotgun (WGS) entry which is preliminary data.</text>
</comment>
<feature type="transmembrane region" description="Helical" evidence="5">
    <location>
        <begin position="322"/>
        <end position="338"/>
    </location>
</feature>
<evidence type="ECO:0000256" key="4">
    <source>
        <dbReference type="ARBA" id="ARBA00023136"/>
    </source>
</evidence>
<evidence type="ECO:0000256" key="2">
    <source>
        <dbReference type="ARBA" id="ARBA00022692"/>
    </source>
</evidence>
<evidence type="ECO:0000256" key="1">
    <source>
        <dbReference type="ARBA" id="ARBA00004141"/>
    </source>
</evidence>
<feature type="transmembrane region" description="Helical" evidence="5">
    <location>
        <begin position="113"/>
        <end position="131"/>
    </location>
</feature>
<protein>
    <submittedName>
        <fullName evidence="7">MFS transporter</fullName>
    </submittedName>
</protein>
<dbReference type="Pfam" id="PF07690">
    <property type="entry name" value="MFS_1"/>
    <property type="match status" value="1"/>
</dbReference>
<feature type="transmembrane region" description="Helical" evidence="5">
    <location>
        <begin position="251"/>
        <end position="271"/>
    </location>
</feature>
<feature type="transmembrane region" description="Helical" evidence="5">
    <location>
        <begin position="86"/>
        <end position="107"/>
    </location>
</feature>
<dbReference type="PANTHER" id="PTHR23508:SF10">
    <property type="entry name" value="CARBOXYLIC ACID TRANSPORTER PROTEIN HOMOLOG"/>
    <property type="match status" value="1"/>
</dbReference>
<accession>A0AA42KMF9</accession>
<dbReference type="GO" id="GO:0046943">
    <property type="term" value="F:carboxylic acid transmembrane transporter activity"/>
    <property type="evidence" value="ECO:0007669"/>
    <property type="project" value="TreeGrafter"/>
</dbReference>
<feature type="transmembrane region" description="Helical" evidence="5">
    <location>
        <begin position="344"/>
        <end position="366"/>
    </location>
</feature>
<name>A0AA42KMF9_9HYPH</name>
<dbReference type="GO" id="GO:0005886">
    <property type="term" value="C:plasma membrane"/>
    <property type="evidence" value="ECO:0007669"/>
    <property type="project" value="TreeGrafter"/>
</dbReference>
<reference evidence="7" key="1">
    <citation type="submission" date="2022-09" db="EMBL/GenBank/DDBJ databases">
        <title>Intensive care unit water sources are persistently colonized with multi-drug resistant bacteria and are the site of extensive horizontal gene transfer of antibiotic resistance genes.</title>
        <authorList>
            <person name="Diorio-Toth L."/>
        </authorList>
    </citation>
    <scope>NUCLEOTIDE SEQUENCE</scope>
    <source>
        <strain evidence="7">GD04153</strain>
    </source>
</reference>
<keyword evidence="3 5" id="KW-1133">Transmembrane helix</keyword>
<dbReference type="AlphaFoldDB" id="A0AA42KMF9"/>
<feature type="transmembrane region" description="Helical" evidence="5">
    <location>
        <begin position="17"/>
        <end position="35"/>
    </location>
</feature>
<dbReference type="InterPro" id="IPR005829">
    <property type="entry name" value="Sugar_transporter_CS"/>
</dbReference>
<dbReference type="InterPro" id="IPR011701">
    <property type="entry name" value="MFS"/>
</dbReference>
<keyword evidence="2 5" id="KW-0812">Transmembrane</keyword>
<dbReference type="Proteomes" id="UP001158087">
    <property type="component" value="Unassembled WGS sequence"/>
</dbReference>
<dbReference type="PANTHER" id="PTHR23508">
    <property type="entry name" value="CARBOXYLIC ACID TRANSPORTER PROTEIN HOMOLOG"/>
    <property type="match status" value="1"/>
</dbReference>
<feature type="transmembrane region" description="Helical" evidence="5">
    <location>
        <begin position="143"/>
        <end position="163"/>
    </location>
</feature>
<feature type="transmembrane region" description="Helical" evidence="5">
    <location>
        <begin position="55"/>
        <end position="74"/>
    </location>
</feature>
<evidence type="ECO:0000256" key="3">
    <source>
        <dbReference type="ARBA" id="ARBA00022989"/>
    </source>
</evidence>
<feature type="transmembrane region" description="Helical" evidence="5">
    <location>
        <begin position="378"/>
        <end position="402"/>
    </location>
</feature>
<proteinExistence type="predicted"/>
<keyword evidence="4 5" id="KW-0472">Membrane</keyword>
<dbReference type="SUPFAM" id="SSF103473">
    <property type="entry name" value="MFS general substrate transporter"/>
    <property type="match status" value="1"/>
</dbReference>
<dbReference type="PROSITE" id="PS00217">
    <property type="entry name" value="SUGAR_TRANSPORT_2"/>
    <property type="match status" value="1"/>
</dbReference>
<feature type="domain" description="Major facilitator superfamily (MFS) profile" evidence="6">
    <location>
        <begin position="19"/>
        <end position="434"/>
    </location>
</feature>
<feature type="transmembrane region" description="Helical" evidence="5">
    <location>
        <begin position="291"/>
        <end position="315"/>
    </location>
</feature>
<dbReference type="InterPro" id="IPR020846">
    <property type="entry name" value="MFS_dom"/>
</dbReference>
<comment type="subcellular location">
    <subcellularLocation>
        <location evidence="1">Membrane</location>
        <topology evidence="1">Multi-pass membrane protein</topology>
    </subcellularLocation>
</comment>